<dbReference type="PANTHER" id="PTHR10992">
    <property type="entry name" value="METHYLESTERASE FAMILY MEMBER"/>
    <property type="match status" value="1"/>
</dbReference>
<gene>
    <name evidence="2" type="ORF">ABWK59_16830</name>
</gene>
<dbReference type="InterPro" id="IPR029058">
    <property type="entry name" value="AB_hydrolase_fold"/>
</dbReference>
<evidence type="ECO:0000313" key="2">
    <source>
        <dbReference type="EMBL" id="XCM80466.1"/>
    </source>
</evidence>
<sequence>MTAFVLVSGTFTGGWIWEDVAARLREAGAEAYPVTLTGMGGDSGTGDPGTDLETHIEDLLRVIDGLSAPELVLVGHEYAVHPVLGAADRRPGRIGRVVHLDAGMPTDGDAAVALVPDPEVRERLLQDGPGAADGWSVPVPGPDGWSRWGSTEGLGEEALARLTALAVPQPAATLTRPLRLTGAVEGVPASGIFCTAGGMSISVLEGMTASGLPQFQALADRRVTFFDLATGHWPMLSAPAELAEALLRAAAGEGHRVTAPTGDQQPFYLRPFLLDTPEPRRERTGPVDLYLPADASPADGPRPAVLLVHGGPIPPDLKPTPRDWSTYTGYGAHLAAQGVIAATVDHRLYGLTEYPVAARDVAAAVDLLRADPRVDGERIALWFFSGGGLLAAPWLAAAPAWLRCVALTYPIAVPLPGWGQVDAAFRPADALGAPGQPPVVLTRAGLEEVEIAATVEQFLAAAEERKAEIEVIEVPEGRHGFETLDHTDGTREAVTRAVGAVLAHLRRP</sequence>
<proteinExistence type="predicted"/>
<organism evidence="2">
    <name type="scientific">Kitasatospora camelliae</name>
    <dbReference type="NCBI Taxonomy" id="3156397"/>
    <lineage>
        <taxon>Bacteria</taxon>
        <taxon>Bacillati</taxon>
        <taxon>Actinomycetota</taxon>
        <taxon>Actinomycetes</taxon>
        <taxon>Kitasatosporales</taxon>
        <taxon>Streptomycetaceae</taxon>
        <taxon>Kitasatospora</taxon>
    </lineage>
</organism>
<accession>A0AAU8JYZ7</accession>
<dbReference type="InterPro" id="IPR045889">
    <property type="entry name" value="MES/HNL"/>
</dbReference>
<dbReference type="EMBL" id="CP159872">
    <property type="protein sequence ID" value="XCM80466.1"/>
    <property type="molecule type" value="Genomic_DNA"/>
</dbReference>
<name>A0AAU8JYZ7_9ACTN</name>
<protein>
    <submittedName>
        <fullName evidence="2">Alpha/beta hydrolase</fullName>
    </submittedName>
</protein>
<dbReference type="GO" id="GO:0080030">
    <property type="term" value="F:methyl indole-3-acetate esterase activity"/>
    <property type="evidence" value="ECO:0007669"/>
    <property type="project" value="TreeGrafter"/>
</dbReference>
<reference evidence="2" key="1">
    <citation type="submission" date="2024-06" db="EMBL/GenBank/DDBJ databases">
        <title>The genome sequences of Kitasatospora sp. strain HUAS MG31.</title>
        <authorList>
            <person name="Mo P."/>
        </authorList>
    </citation>
    <scope>NUCLEOTIDE SEQUENCE</scope>
    <source>
        <strain evidence="2">HUAS MG31</strain>
    </source>
</reference>
<dbReference type="AlphaFoldDB" id="A0AAU8JYZ7"/>
<evidence type="ECO:0000259" key="1">
    <source>
        <dbReference type="Pfam" id="PF20434"/>
    </source>
</evidence>
<dbReference type="InterPro" id="IPR049492">
    <property type="entry name" value="BD-FAE-like_dom"/>
</dbReference>
<dbReference type="SUPFAM" id="SSF53474">
    <property type="entry name" value="alpha/beta-Hydrolases"/>
    <property type="match status" value="2"/>
</dbReference>
<keyword evidence="2" id="KW-0378">Hydrolase</keyword>
<dbReference type="PANTHER" id="PTHR10992:SF1086">
    <property type="entry name" value="AB HYDROLASE-1 DOMAIN-CONTAINING PROTEIN"/>
    <property type="match status" value="1"/>
</dbReference>
<feature type="domain" description="BD-FAE-like" evidence="1">
    <location>
        <begin position="288"/>
        <end position="392"/>
    </location>
</feature>
<dbReference type="KEGG" id="kcm:ABWK59_16830"/>
<dbReference type="Pfam" id="PF20434">
    <property type="entry name" value="BD-FAE"/>
    <property type="match status" value="1"/>
</dbReference>
<dbReference type="Gene3D" id="3.40.50.1820">
    <property type="entry name" value="alpha/beta hydrolase"/>
    <property type="match status" value="2"/>
</dbReference>
<dbReference type="RefSeq" id="WP_354641403.1">
    <property type="nucleotide sequence ID" value="NZ_CP159872.1"/>
</dbReference>
<dbReference type="GO" id="GO:0080032">
    <property type="term" value="F:methyl jasmonate esterase activity"/>
    <property type="evidence" value="ECO:0007669"/>
    <property type="project" value="TreeGrafter"/>
</dbReference>